<dbReference type="Pfam" id="PF00903">
    <property type="entry name" value="Glyoxalase"/>
    <property type="match status" value="2"/>
</dbReference>
<dbReference type="SUPFAM" id="SSF54593">
    <property type="entry name" value="Glyoxalase/Bleomycin resistance protein/Dihydroxybiphenyl dioxygenase"/>
    <property type="match status" value="2"/>
</dbReference>
<feature type="domain" description="VOC" evidence="1">
    <location>
        <begin position="122"/>
        <end position="235"/>
    </location>
</feature>
<dbReference type="InterPro" id="IPR004360">
    <property type="entry name" value="Glyas_Fos-R_dOase_dom"/>
</dbReference>
<dbReference type="InterPro" id="IPR029068">
    <property type="entry name" value="Glyas_Bleomycin-R_OHBP_Dase"/>
</dbReference>
<evidence type="ECO:0000313" key="3">
    <source>
        <dbReference type="Proteomes" id="UP000662747"/>
    </source>
</evidence>
<dbReference type="InterPro" id="IPR052164">
    <property type="entry name" value="Anthracycline_SecMetBiosynth"/>
</dbReference>
<evidence type="ECO:0000313" key="2">
    <source>
        <dbReference type="EMBL" id="QSQ28558.1"/>
    </source>
</evidence>
<organism evidence="2 3">
    <name type="scientific">Pyxidicoccus parkwayensis</name>
    <dbReference type="NCBI Taxonomy" id="2813578"/>
    <lineage>
        <taxon>Bacteria</taxon>
        <taxon>Pseudomonadati</taxon>
        <taxon>Myxococcota</taxon>
        <taxon>Myxococcia</taxon>
        <taxon>Myxococcales</taxon>
        <taxon>Cystobacterineae</taxon>
        <taxon>Myxococcaceae</taxon>
        <taxon>Pyxidicoccus</taxon>
    </lineage>
</organism>
<keyword evidence="3" id="KW-1185">Reference proteome</keyword>
<dbReference type="Gene3D" id="3.10.180.10">
    <property type="entry name" value="2,3-Dihydroxybiphenyl 1,2-Dioxygenase, domain 1"/>
    <property type="match status" value="2"/>
</dbReference>
<dbReference type="PANTHER" id="PTHR33993">
    <property type="entry name" value="GLYOXALASE-RELATED"/>
    <property type="match status" value="1"/>
</dbReference>
<name>A0ABX7PDX7_9BACT</name>
<dbReference type="PROSITE" id="PS51819">
    <property type="entry name" value="VOC"/>
    <property type="match status" value="2"/>
</dbReference>
<feature type="domain" description="VOC" evidence="1">
    <location>
        <begin position="1"/>
        <end position="108"/>
    </location>
</feature>
<gene>
    <name evidence="2" type="ORF">JY651_46960</name>
</gene>
<evidence type="ECO:0000259" key="1">
    <source>
        <dbReference type="PROSITE" id="PS51819"/>
    </source>
</evidence>
<dbReference type="Proteomes" id="UP000662747">
    <property type="component" value="Chromosome"/>
</dbReference>
<reference evidence="2 3" key="1">
    <citation type="submission" date="2021-02" db="EMBL/GenBank/DDBJ databases">
        <title>De Novo genome assembly of isolated myxobacteria.</title>
        <authorList>
            <person name="Stevens D.C."/>
        </authorList>
    </citation>
    <scope>NUCLEOTIDE SEQUENCE [LARGE SCALE GENOMIC DNA]</scope>
    <source>
        <strain evidence="3">SCPEA02</strain>
    </source>
</reference>
<sequence>MTPDLEKARAFYGGLFGWKFQVGPKETHFYSMCQVDGRNVAGMGERPRDAPLPPAWSVYFEVDDIDAYAARVRKHGGHVGMGPMDVMDAGRLAFCSDPTGAHFGLWQSKQHHGAQRVNEPGSMTWHEVNTRDGARARDFYAAVFGLEPKKMEGMEYWTLHKGPDVVAGVYQTNGKEGTSAPAHWMSYFAVADTDATVKKATELGGKVLAPPMDTPYGRMAVVADPAGATFSVIKLAMPAQGK</sequence>
<accession>A0ABX7PDX7</accession>
<dbReference type="InterPro" id="IPR037523">
    <property type="entry name" value="VOC_core"/>
</dbReference>
<dbReference type="CDD" id="cd07247">
    <property type="entry name" value="SgaA_N_like"/>
    <property type="match status" value="2"/>
</dbReference>
<protein>
    <submittedName>
        <fullName evidence="2">VOC family protein</fullName>
    </submittedName>
</protein>
<dbReference type="EMBL" id="CP071090">
    <property type="protein sequence ID" value="QSQ28558.1"/>
    <property type="molecule type" value="Genomic_DNA"/>
</dbReference>
<proteinExistence type="predicted"/>
<dbReference type="PANTHER" id="PTHR33993:SF14">
    <property type="entry name" value="GB|AAF24581.1"/>
    <property type="match status" value="1"/>
</dbReference>